<organism evidence="1 2">
    <name type="scientific">Scophthalmus maximus</name>
    <name type="common">Turbot</name>
    <name type="synonym">Psetta maxima</name>
    <dbReference type="NCBI Taxonomy" id="52904"/>
    <lineage>
        <taxon>Eukaryota</taxon>
        <taxon>Metazoa</taxon>
        <taxon>Chordata</taxon>
        <taxon>Craniata</taxon>
        <taxon>Vertebrata</taxon>
        <taxon>Euteleostomi</taxon>
        <taxon>Actinopterygii</taxon>
        <taxon>Neopterygii</taxon>
        <taxon>Teleostei</taxon>
        <taxon>Neoteleostei</taxon>
        <taxon>Acanthomorphata</taxon>
        <taxon>Carangaria</taxon>
        <taxon>Pleuronectiformes</taxon>
        <taxon>Pleuronectoidei</taxon>
        <taxon>Scophthalmidae</taxon>
        <taxon>Scophthalmus</taxon>
    </lineage>
</organism>
<name>A0A6A4T058_SCOMX</name>
<sequence length="90" mass="10555">MSAATSPVCAAPARWRWSPPRLRRRFHRTFVCAARRHGGSGFRMSTARREASHRRMRFIHTAADSTYDCRRAVARPGRRFPRWGQRAFRV</sequence>
<reference evidence="1 2" key="1">
    <citation type="submission" date="2019-06" db="EMBL/GenBank/DDBJ databases">
        <title>Draft genomes of female and male turbot (Scophthalmus maximus).</title>
        <authorList>
            <person name="Xu H."/>
            <person name="Xu X.-W."/>
            <person name="Shao C."/>
            <person name="Chen S."/>
        </authorList>
    </citation>
    <scope>NUCLEOTIDE SEQUENCE [LARGE SCALE GENOMIC DNA]</scope>
    <source>
        <strain evidence="1">Ysfricsl-2016a</strain>
        <tissue evidence="1">Blood</tissue>
    </source>
</reference>
<proteinExistence type="predicted"/>
<dbReference type="AlphaFoldDB" id="A0A6A4T058"/>
<evidence type="ECO:0000313" key="1">
    <source>
        <dbReference type="EMBL" id="KAF0038425.1"/>
    </source>
</evidence>
<protein>
    <submittedName>
        <fullName evidence="1">Uncharacterized protein</fullName>
    </submittedName>
</protein>
<dbReference type="EMBL" id="VEVO01000008">
    <property type="protein sequence ID" value="KAF0038425.1"/>
    <property type="molecule type" value="Genomic_DNA"/>
</dbReference>
<gene>
    <name evidence="1" type="ORF">F2P81_008909</name>
</gene>
<dbReference type="Proteomes" id="UP000438429">
    <property type="component" value="Unassembled WGS sequence"/>
</dbReference>
<evidence type="ECO:0000313" key="2">
    <source>
        <dbReference type="Proteomes" id="UP000438429"/>
    </source>
</evidence>
<accession>A0A6A4T058</accession>
<comment type="caution">
    <text evidence="1">The sequence shown here is derived from an EMBL/GenBank/DDBJ whole genome shotgun (WGS) entry which is preliminary data.</text>
</comment>